<dbReference type="GO" id="GO:0043565">
    <property type="term" value="F:sequence-specific DNA binding"/>
    <property type="evidence" value="ECO:0007669"/>
    <property type="project" value="TreeGrafter"/>
</dbReference>
<keyword evidence="9" id="KW-1185">Reference proteome</keyword>
<dbReference type="SUPFAM" id="SSF48113">
    <property type="entry name" value="Heme-dependent peroxidases"/>
    <property type="match status" value="1"/>
</dbReference>
<dbReference type="InterPro" id="IPR010255">
    <property type="entry name" value="Haem_peroxidase_sf"/>
</dbReference>
<dbReference type="PANTHER" id="PTHR31072:SF242">
    <property type="entry name" value="TRANSCRIPTION FACTOR TCP19"/>
    <property type="match status" value="1"/>
</dbReference>
<dbReference type="GO" id="GO:0004601">
    <property type="term" value="F:peroxidase activity"/>
    <property type="evidence" value="ECO:0007669"/>
    <property type="project" value="InterPro"/>
</dbReference>
<dbReference type="EMBL" id="JADGMS010000012">
    <property type="protein sequence ID" value="KAF9671978.1"/>
    <property type="molecule type" value="Genomic_DNA"/>
</dbReference>
<sequence length="405" mass="43824">MDSQTHRHHHHTIEKIDKEQSITTANLSSQLELKDETLTDREERQEFEERNNNKRINQGSFSSLVLHQARRQQQQVVIAAKRNRKDRHTKVDGRGRRVRIPATCAGRIFQLSRELGHKSLGETIQWLLERAEPAIIAATGTGAVPAIAVSLNETSKIPTETPARTAAEAGIDADGLVPQEKRKRPCNSDFVDLTEAAHQDSVSAGLAPIASTSPQGLVPIWPRGTLLFPQGSSAGVGDSNQAQFWAFSAASTTPYFNMAAKPISNLVSAMHPGVQSAGSVGVGFGGGFFPGNQSEKDGPPNISVRSFYVIDDAKAELEMACPHMSGGPSRDVLTGRKDGRGVDRLGVEDLVALSGSYALGLSHCSSFEARLQNFSYLEFAASLVNLGNVGVFENGQVRIRCNNFD</sequence>
<evidence type="ECO:0000313" key="8">
    <source>
        <dbReference type="EMBL" id="KAF9671978.1"/>
    </source>
</evidence>
<dbReference type="OrthoDB" id="1928965at2759"/>
<evidence type="ECO:0000256" key="5">
    <source>
        <dbReference type="ARBA" id="ARBA00023242"/>
    </source>
</evidence>
<dbReference type="PANTHER" id="PTHR31072">
    <property type="entry name" value="TRANSCRIPTION FACTOR TCP4-RELATED"/>
    <property type="match status" value="1"/>
</dbReference>
<keyword evidence="5" id="KW-0539">Nucleus</keyword>
<protein>
    <recommendedName>
        <fullName evidence="10">TCP domain-containing protein</fullName>
    </recommendedName>
</protein>
<keyword evidence="2" id="KW-0805">Transcription regulation</keyword>
<evidence type="ECO:0008006" key="10">
    <source>
        <dbReference type="Google" id="ProtNLM"/>
    </source>
</evidence>
<evidence type="ECO:0000256" key="3">
    <source>
        <dbReference type="ARBA" id="ARBA00023125"/>
    </source>
</evidence>
<dbReference type="GO" id="GO:0020037">
    <property type="term" value="F:heme binding"/>
    <property type="evidence" value="ECO:0007669"/>
    <property type="project" value="InterPro"/>
</dbReference>
<dbReference type="Pfam" id="PF03634">
    <property type="entry name" value="TCP"/>
    <property type="match status" value="1"/>
</dbReference>
<feature type="domain" description="Plant heme peroxidase family profile" evidence="6">
    <location>
        <begin position="290"/>
        <end position="405"/>
    </location>
</feature>
<evidence type="ECO:0000256" key="4">
    <source>
        <dbReference type="ARBA" id="ARBA00023163"/>
    </source>
</evidence>
<dbReference type="GO" id="GO:0003700">
    <property type="term" value="F:DNA-binding transcription factor activity"/>
    <property type="evidence" value="ECO:0007669"/>
    <property type="project" value="InterPro"/>
</dbReference>
<dbReference type="GO" id="GO:0006979">
    <property type="term" value="P:response to oxidative stress"/>
    <property type="evidence" value="ECO:0007669"/>
    <property type="project" value="InterPro"/>
</dbReference>
<comment type="subcellular location">
    <subcellularLocation>
        <location evidence="1">Nucleus</location>
    </subcellularLocation>
</comment>
<accession>A0A835MWD1</accession>
<dbReference type="AlphaFoldDB" id="A0A835MWD1"/>
<dbReference type="InterPro" id="IPR017887">
    <property type="entry name" value="TF_TCP_subgr"/>
</dbReference>
<dbReference type="Gene3D" id="1.10.520.10">
    <property type="match status" value="1"/>
</dbReference>
<reference evidence="8 9" key="1">
    <citation type="submission" date="2020-10" db="EMBL/GenBank/DDBJ databases">
        <title>Plant Genome Project.</title>
        <authorList>
            <person name="Zhang R.-G."/>
        </authorList>
    </citation>
    <scope>NUCLEOTIDE SEQUENCE [LARGE SCALE GENOMIC DNA]</scope>
    <source>
        <strain evidence="8">FAFU-HL-1</strain>
        <tissue evidence="8">Leaf</tissue>
    </source>
</reference>
<keyword evidence="3" id="KW-0238">DNA-binding</keyword>
<keyword evidence="4" id="KW-0804">Transcription</keyword>
<dbReference type="PROSITE" id="PS50873">
    <property type="entry name" value="PEROXIDASE_4"/>
    <property type="match status" value="1"/>
</dbReference>
<organism evidence="8 9">
    <name type="scientific">Salix dunnii</name>
    <dbReference type="NCBI Taxonomy" id="1413687"/>
    <lineage>
        <taxon>Eukaryota</taxon>
        <taxon>Viridiplantae</taxon>
        <taxon>Streptophyta</taxon>
        <taxon>Embryophyta</taxon>
        <taxon>Tracheophyta</taxon>
        <taxon>Spermatophyta</taxon>
        <taxon>Magnoliopsida</taxon>
        <taxon>eudicotyledons</taxon>
        <taxon>Gunneridae</taxon>
        <taxon>Pentapetalae</taxon>
        <taxon>rosids</taxon>
        <taxon>fabids</taxon>
        <taxon>Malpighiales</taxon>
        <taxon>Salicaceae</taxon>
        <taxon>Saliceae</taxon>
        <taxon>Salix</taxon>
    </lineage>
</organism>
<evidence type="ECO:0000256" key="2">
    <source>
        <dbReference type="ARBA" id="ARBA00023015"/>
    </source>
</evidence>
<dbReference type="PROSITE" id="PS51369">
    <property type="entry name" value="TCP"/>
    <property type="match status" value="1"/>
</dbReference>
<dbReference type="Proteomes" id="UP000657918">
    <property type="component" value="Unassembled WGS sequence"/>
</dbReference>
<evidence type="ECO:0000259" key="7">
    <source>
        <dbReference type="PROSITE" id="PS51369"/>
    </source>
</evidence>
<comment type="caution">
    <text evidence="8">The sequence shown here is derived from an EMBL/GenBank/DDBJ whole genome shotgun (WGS) entry which is preliminary data.</text>
</comment>
<dbReference type="GO" id="GO:0005634">
    <property type="term" value="C:nucleus"/>
    <property type="evidence" value="ECO:0007669"/>
    <property type="project" value="UniProtKB-SubCell"/>
</dbReference>
<gene>
    <name evidence="8" type="ORF">SADUNF_Sadunf12G0106500</name>
</gene>
<evidence type="ECO:0000313" key="9">
    <source>
        <dbReference type="Proteomes" id="UP000657918"/>
    </source>
</evidence>
<name>A0A835MWD1_9ROSI</name>
<evidence type="ECO:0000256" key="1">
    <source>
        <dbReference type="ARBA" id="ARBA00004123"/>
    </source>
</evidence>
<evidence type="ECO:0000259" key="6">
    <source>
        <dbReference type="PROSITE" id="PS50873"/>
    </source>
</evidence>
<dbReference type="InterPro" id="IPR005333">
    <property type="entry name" value="Transcription_factor_TCP"/>
</dbReference>
<feature type="domain" description="TCP" evidence="7">
    <location>
        <begin position="84"/>
        <end position="138"/>
    </location>
</feature>
<proteinExistence type="predicted"/>
<dbReference type="InterPro" id="IPR002016">
    <property type="entry name" value="Haem_peroxidase"/>
</dbReference>